<dbReference type="GO" id="GO:0022900">
    <property type="term" value="P:electron transport chain"/>
    <property type="evidence" value="ECO:0007669"/>
    <property type="project" value="InterPro"/>
</dbReference>
<dbReference type="AlphaFoldDB" id="A0A3B1B500"/>
<keyword evidence="6" id="KW-1278">Translocase</keyword>
<feature type="transmembrane region" description="Helical" evidence="10">
    <location>
        <begin position="20"/>
        <end position="41"/>
    </location>
</feature>
<dbReference type="NCBIfam" id="NF002011">
    <property type="entry name" value="PRK00816.1"/>
    <property type="match status" value="1"/>
</dbReference>
<evidence type="ECO:0000256" key="9">
    <source>
        <dbReference type="ARBA" id="ARBA00023136"/>
    </source>
</evidence>
<feature type="transmembrane region" description="Helical" evidence="10">
    <location>
        <begin position="262"/>
        <end position="282"/>
    </location>
</feature>
<evidence type="ECO:0000256" key="4">
    <source>
        <dbReference type="ARBA" id="ARBA00022643"/>
    </source>
</evidence>
<dbReference type="GO" id="GO:0005886">
    <property type="term" value="C:plasma membrane"/>
    <property type="evidence" value="ECO:0007669"/>
    <property type="project" value="TreeGrafter"/>
</dbReference>
<dbReference type="InterPro" id="IPR004338">
    <property type="entry name" value="NqrB/RnfD"/>
</dbReference>
<dbReference type="PANTHER" id="PTHR30578">
    <property type="entry name" value="ELECTRON TRANSPORT COMPLEX PROTEIN RNFD"/>
    <property type="match status" value="1"/>
</dbReference>
<evidence type="ECO:0000256" key="1">
    <source>
        <dbReference type="ARBA" id="ARBA00022448"/>
    </source>
</evidence>
<reference evidence="11" key="1">
    <citation type="submission" date="2018-06" db="EMBL/GenBank/DDBJ databases">
        <authorList>
            <person name="Zhirakovskaya E."/>
        </authorList>
    </citation>
    <scope>NUCLEOTIDE SEQUENCE</scope>
</reference>
<keyword evidence="8 10" id="KW-1133">Transmembrane helix</keyword>
<dbReference type="HAMAP" id="MF_00462">
    <property type="entry name" value="RsxD_RnfD"/>
    <property type="match status" value="1"/>
</dbReference>
<evidence type="ECO:0000256" key="5">
    <source>
        <dbReference type="ARBA" id="ARBA00022692"/>
    </source>
</evidence>
<keyword evidence="5 10" id="KW-0812">Transmembrane</keyword>
<dbReference type="InterPro" id="IPR011303">
    <property type="entry name" value="RnfD_bac"/>
</dbReference>
<dbReference type="Pfam" id="PF03116">
    <property type="entry name" value="NQR2_RnfD_RnfE"/>
    <property type="match status" value="1"/>
</dbReference>
<keyword evidence="9 10" id="KW-0472">Membrane</keyword>
<dbReference type="NCBIfam" id="TIGR01946">
    <property type="entry name" value="rnfD"/>
    <property type="match status" value="1"/>
</dbReference>
<gene>
    <name evidence="11" type="ORF">MNBD_GAMMA25-1698</name>
</gene>
<keyword evidence="3" id="KW-0285">Flavoprotein</keyword>
<keyword evidence="7" id="KW-0249">Electron transport</keyword>
<keyword evidence="1" id="KW-0813">Transport</keyword>
<evidence type="ECO:0000256" key="10">
    <source>
        <dbReference type="SAM" id="Phobius"/>
    </source>
</evidence>
<keyword evidence="4" id="KW-0288">FMN</keyword>
<evidence type="ECO:0000256" key="3">
    <source>
        <dbReference type="ARBA" id="ARBA00022630"/>
    </source>
</evidence>
<evidence type="ECO:0000256" key="8">
    <source>
        <dbReference type="ARBA" id="ARBA00022989"/>
    </source>
</evidence>
<protein>
    <submittedName>
        <fullName evidence="11">Electron transport complex protein RnfD</fullName>
    </submittedName>
</protein>
<proteinExistence type="inferred from homology"/>
<evidence type="ECO:0000256" key="7">
    <source>
        <dbReference type="ARBA" id="ARBA00022982"/>
    </source>
</evidence>
<feature type="transmembrane region" description="Helical" evidence="10">
    <location>
        <begin position="213"/>
        <end position="230"/>
    </location>
</feature>
<feature type="transmembrane region" description="Helical" evidence="10">
    <location>
        <begin position="237"/>
        <end position="256"/>
    </location>
</feature>
<evidence type="ECO:0000313" key="11">
    <source>
        <dbReference type="EMBL" id="VAX11242.1"/>
    </source>
</evidence>
<keyword evidence="2" id="KW-0597">Phosphoprotein</keyword>
<dbReference type="GO" id="GO:0055085">
    <property type="term" value="P:transmembrane transport"/>
    <property type="evidence" value="ECO:0007669"/>
    <property type="project" value="InterPro"/>
</dbReference>
<name>A0A3B1B500_9ZZZZ</name>
<dbReference type="EMBL" id="UOFY01000066">
    <property type="protein sequence ID" value="VAX11242.1"/>
    <property type="molecule type" value="Genomic_DNA"/>
</dbReference>
<feature type="transmembrane region" description="Helical" evidence="10">
    <location>
        <begin position="72"/>
        <end position="92"/>
    </location>
</feature>
<dbReference type="PANTHER" id="PTHR30578:SF0">
    <property type="entry name" value="ION-TRANSLOCATING OXIDOREDUCTASE COMPLEX SUBUNIT D"/>
    <property type="match status" value="1"/>
</dbReference>
<evidence type="ECO:0000256" key="6">
    <source>
        <dbReference type="ARBA" id="ARBA00022967"/>
    </source>
</evidence>
<evidence type="ECO:0000256" key="2">
    <source>
        <dbReference type="ARBA" id="ARBA00022553"/>
    </source>
</evidence>
<organism evidence="11">
    <name type="scientific">hydrothermal vent metagenome</name>
    <dbReference type="NCBI Taxonomy" id="652676"/>
    <lineage>
        <taxon>unclassified sequences</taxon>
        <taxon>metagenomes</taxon>
        <taxon>ecological metagenomes</taxon>
    </lineage>
</organism>
<feature type="transmembrane region" description="Helical" evidence="10">
    <location>
        <begin position="294"/>
        <end position="312"/>
    </location>
</feature>
<sequence>MTSREKQIDSSPFLRSGNSVSRIMLLVLLALIPGIITHLYFFGWGLLVNLGIAIPTALASEALMLRLRQRPVMPFLADYSAVLTAVLLAIALPSLAPWWLIFIGTAFAIIIAKQLYGGLGYNPFNPAMVGYAMLLIAFPREMTTWLPVQTHNINFIQSLRYSLFDILPNGRGLDSISMATPLDTVKTQLGLNMTVHEISTQFQSLFGMLAGRGWEWVNLMFMFGGIVLIFKRVISWHIPVAVIGSLFLCALAFQLADVDTHASPVFHLFSGATMLGAFFIATDPISAATTLRGRLYYGAGIGILTYIIRSWGGYPDGFAFAVLLMNMAVPTIDYYTQPRVFGHRGD</sequence>
<accession>A0A3B1B500</accession>